<dbReference type="Gene3D" id="1.10.10.750">
    <property type="entry name" value="Ypt/Rab-GAP domain of gyp1p, domain 1"/>
    <property type="match status" value="1"/>
</dbReference>
<dbReference type="Gene3D" id="1.10.472.80">
    <property type="entry name" value="Ypt/Rab-GAP domain of gyp1p, domain 3"/>
    <property type="match status" value="1"/>
</dbReference>
<feature type="compositionally biased region" description="Low complexity" evidence="3">
    <location>
        <begin position="244"/>
        <end position="259"/>
    </location>
</feature>
<dbReference type="EMBL" id="JAEPRD010000049">
    <property type="protein sequence ID" value="KAG2203801.1"/>
    <property type="molecule type" value="Genomic_DNA"/>
</dbReference>
<reference evidence="5" key="1">
    <citation type="submission" date="2020-12" db="EMBL/GenBank/DDBJ databases">
        <title>Metabolic potential, ecology and presence of endohyphal bacteria is reflected in genomic diversity of Mucoromycotina.</title>
        <authorList>
            <person name="Muszewska A."/>
            <person name="Okrasinska A."/>
            <person name="Steczkiewicz K."/>
            <person name="Drgas O."/>
            <person name="Orlowska M."/>
            <person name="Perlinska-Lenart U."/>
            <person name="Aleksandrzak-Piekarczyk T."/>
            <person name="Szatraj K."/>
            <person name="Zielenkiewicz U."/>
            <person name="Pilsyk S."/>
            <person name="Malc E."/>
            <person name="Mieczkowski P."/>
            <person name="Kruszewska J.S."/>
            <person name="Biernat P."/>
            <person name="Pawlowska J."/>
        </authorList>
    </citation>
    <scope>NUCLEOTIDE SEQUENCE</scope>
    <source>
        <strain evidence="5">WA0000017839</strain>
    </source>
</reference>
<accession>A0A8H7R3N3</accession>
<gene>
    <name evidence="5" type="ORF">INT47_012734</name>
</gene>
<keyword evidence="2" id="KW-0175">Coiled coil</keyword>
<comment type="caution">
    <text evidence="5">The sequence shown here is derived from an EMBL/GenBank/DDBJ whole genome shotgun (WGS) entry which is preliminary data.</text>
</comment>
<dbReference type="PANTHER" id="PTHR47219">
    <property type="entry name" value="RAB GTPASE-ACTIVATING PROTEIN 1-LIKE"/>
    <property type="match status" value="1"/>
</dbReference>
<organism evidence="5 6">
    <name type="scientific">Mucor saturninus</name>
    <dbReference type="NCBI Taxonomy" id="64648"/>
    <lineage>
        <taxon>Eukaryota</taxon>
        <taxon>Fungi</taxon>
        <taxon>Fungi incertae sedis</taxon>
        <taxon>Mucoromycota</taxon>
        <taxon>Mucoromycotina</taxon>
        <taxon>Mucoromycetes</taxon>
        <taxon>Mucorales</taxon>
        <taxon>Mucorineae</taxon>
        <taxon>Mucoraceae</taxon>
        <taxon>Mucor</taxon>
    </lineage>
</organism>
<dbReference type="InterPro" id="IPR035969">
    <property type="entry name" value="Rab-GAP_TBC_sf"/>
</dbReference>
<evidence type="ECO:0000313" key="6">
    <source>
        <dbReference type="Proteomes" id="UP000603453"/>
    </source>
</evidence>
<dbReference type="InterPro" id="IPR000195">
    <property type="entry name" value="Rab-GAP-TBC_dom"/>
</dbReference>
<keyword evidence="1" id="KW-0343">GTPase activation</keyword>
<evidence type="ECO:0000313" key="5">
    <source>
        <dbReference type="EMBL" id="KAG2203801.1"/>
    </source>
</evidence>
<dbReference type="PANTHER" id="PTHR47219:SF22">
    <property type="entry name" value="RAB-GAP TBC DOMAIN-CONTAINING PROTEIN"/>
    <property type="match status" value="1"/>
</dbReference>
<feature type="compositionally biased region" description="Polar residues" evidence="3">
    <location>
        <begin position="263"/>
        <end position="276"/>
    </location>
</feature>
<name>A0A8H7R3N3_9FUNG</name>
<dbReference type="Gene3D" id="1.10.8.270">
    <property type="entry name" value="putative rabgap domain of human tbc1 domain family member 14 like domains"/>
    <property type="match status" value="1"/>
</dbReference>
<dbReference type="FunFam" id="1.10.8.270:FF:000001">
    <property type="entry name" value="TBC1 domain family member 1"/>
    <property type="match status" value="1"/>
</dbReference>
<sequence length="770" mass="86920">MTTTTSQKELIAEDKETITFYSDESSDEYDYKDTTVTSANTDSVTIASTPSISDENGPLTIDSSSSSSISDDSTSYFEKPVRTFSEDTVITPPSKSPTLSLKDVPEEEVEGEVTPIVYPATSPIISTPPLERKLSHKLSSVSFSDMNDVSLEDLPITTTEETYNPLKIITSALMSGTRPTVSVPVPTPTPNSTNHNKPVPPPKDIIYESNVSPVVIVPRQSSDNESIVSTASTAKSIFALWSPFRSSSSSTNTSPSSSRRPSKQTATPRPSASFVTRQKRLSRPTSIISPLPGFQEALLAQMEQLNSANTNDPKSKVIKNLKRQSIRHSLVTENKGDDYDWDFWAGIMCDFQHLNKVNQELIKHIRVGIPPSIRGMVWQLLAKSKDEMLVTKYMDLLKLPSPYDKMIQRDLARTFPGHVYFKDTDGQGQEGLYNVVRAYSLYDDEVGYCQGLAFIVGPMLLNMPDEDAFCVLIKLMKQYGLRGHFTPEMDGLQLRLYQFDALVQEHLPHVARHLIGQGINSTMYASQWFMTLFAYKFPLNLVFRIYDVIFTEGIGSIFKFAIALLKKNQTTILGLDFEHLLHFLKNGLFEQYKDDDRRFVSDACDLEFPAKRLYQLEKEYKQMLQKELADATLMEELQKQNAVLKKKFETLEGKTETLRAEQTDVQGQLNGTLEQLNTLKAENTQLVTVVTSLEKEVKSVPEEIEARTRDQFEGYCEENASLIGKNSSLEDQLQKAESILIDIKIRYAQSENDKEELHRRLYELKKLMSF</sequence>
<dbReference type="GO" id="GO:0031267">
    <property type="term" value="F:small GTPase binding"/>
    <property type="evidence" value="ECO:0007669"/>
    <property type="project" value="TreeGrafter"/>
</dbReference>
<keyword evidence="6" id="KW-1185">Reference proteome</keyword>
<evidence type="ECO:0000256" key="2">
    <source>
        <dbReference type="SAM" id="Coils"/>
    </source>
</evidence>
<feature type="region of interest" description="Disordered" evidence="3">
    <location>
        <begin position="178"/>
        <end position="205"/>
    </location>
</feature>
<dbReference type="FunFam" id="1.10.472.80:FF:000027">
    <property type="entry name" value="GTPase activating protein (Evi5)"/>
    <property type="match status" value="1"/>
</dbReference>
<feature type="region of interest" description="Disordered" evidence="3">
    <location>
        <begin position="244"/>
        <end position="281"/>
    </location>
</feature>
<dbReference type="SMART" id="SM00164">
    <property type="entry name" value="TBC"/>
    <property type="match status" value="1"/>
</dbReference>
<dbReference type="InterPro" id="IPR050302">
    <property type="entry name" value="Rab_GAP_TBC_domain"/>
</dbReference>
<proteinExistence type="predicted"/>
<evidence type="ECO:0000256" key="1">
    <source>
        <dbReference type="ARBA" id="ARBA00022468"/>
    </source>
</evidence>
<dbReference type="OrthoDB" id="295078at2759"/>
<dbReference type="Proteomes" id="UP000603453">
    <property type="component" value="Unassembled WGS sequence"/>
</dbReference>
<protein>
    <recommendedName>
        <fullName evidence="4">Rab-GAP TBC domain-containing protein</fullName>
    </recommendedName>
</protein>
<feature type="domain" description="Rab-GAP TBC" evidence="4">
    <location>
        <begin position="368"/>
        <end position="553"/>
    </location>
</feature>
<feature type="region of interest" description="Disordered" evidence="3">
    <location>
        <begin position="22"/>
        <end position="107"/>
    </location>
</feature>
<feature type="compositionally biased region" description="Low complexity" evidence="3">
    <location>
        <begin position="60"/>
        <end position="75"/>
    </location>
</feature>
<dbReference type="Pfam" id="PF23436">
    <property type="entry name" value="RabGap-TBC_2"/>
    <property type="match status" value="1"/>
</dbReference>
<dbReference type="GO" id="GO:0005096">
    <property type="term" value="F:GTPase activator activity"/>
    <property type="evidence" value="ECO:0007669"/>
    <property type="project" value="UniProtKB-KW"/>
</dbReference>
<feature type="compositionally biased region" description="Polar residues" evidence="3">
    <location>
        <begin position="86"/>
        <end position="99"/>
    </location>
</feature>
<feature type="coiled-coil region" evidence="2">
    <location>
        <begin position="634"/>
        <end position="767"/>
    </location>
</feature>
<dbReference type="SUPFAM" id="SSF47923">
    <property type="entry name" value="Ypt/Rab-GAP domain of gyp1p"/>
    <property type="match status" value="2"/>
</dbReference>
<feature type="compositionally biased region" description="Polar residues" evidence="3">
    <location>
        <begin position="34"/>
        <end position="54"/>
    </location>
</feature>
<evidence type="ECO:0000259" key="4">
    <source>
        <dbReference type="PROSITE" id="PS50086"/>
    </source>
</evidence>
<evidence type="ECO:0000256" key="3">
    <source>
        <dbReference type="SAM" id="MobiDB-lite"/>
    </source>
</evidence>
<dbReference type="PROSITE" id="PS50086">
    <property type="entry name" value="TBC_RABGAP"/>
    <property type="match status" value="1"/>
</dbReference>
<dbReference type="AlphaFoldDB" id="A0A8H7R3N3"/>
<feature type="compositionally biased region" description="Low complexity" evidence="3">
    <location>
        <begin position="179"/>
        <end position="194"/>
    </location>
</feature>